<name>A0A2H3J5N2_WOLCO</name>
<evidence type="ECO:0000313" key="1">
    <source>
        <dbReference type="EMBL" id="PCH36975.1"/>
    </source>
</evidence>
<sequence>MEDGQSRRGCPPGYERACLQGKLSVASLKIGAWVNLRFMLGNCAHGADERR</sequence>
<accession>A0A2H3J5N2</accession>
<evidence type="ECO:0000313" key="2">
    <source>
        <dbReference type="Proteomes" id="UP000218811"/>
    </source>
</evidence>
<proteinExistence type="predicted"/>
<reference evidence="1 2" key="1">
    <citation type="journal article" date="2012" name="Science">
        <title>The Paleozoic origin of enzymatic lignin decomposition reconstructed from 31 fungal genomes.</title>
        <authorList>
            <person name="Floudas D."/>
            <person name="Binder M."/>
            <person name="Riley R."/>
            <person name="Barry K."/>
            <person name="Blanchette R.A."/>
            <person name="Henrissat B."/>
            <person name="Martinez A.T."/>
            <person name="Otillar R."/>
            <person name="Spatafora J.W."/>
            <person name="Yadav J.S."/>
            <person name="Aerts A."/>
            <person name="Benoit I."/>
            <person name="Boyd A."/>
            <person name="Carlson A."/>
            <person name="Copeland A."/>
            <person name="Coutinho P.M."/>
            <person name="de Vries R.P."/>
            <person name="Ferreira P."/>
            <person name="Findley K."/>
            <person name="Foster B."/>
            <person name="Gaskell J."/>
            <person name="Glotzer D."/>
            <person name="Gorecki P."/>
            <person name="Heitman J."/>
            <person name="Hesse C."/>
            <person name="Hori C."/>
            <person name="Igarashi K."/>
            <person name="Jurgens J.A."/>
            <person name="Kallen N."/>
            <person name="Kersten P."/>
            <person name="Kohler A."/>
            <person name="Kuees U."/>
            <person name="Kumar T.K.A."/>
            <person name="Kuo A."/>
            <person name="LaButti K."/>
            <person name="Larrondo L.F."/>
            <person name="Lindquist E."/>
            <person name="Ling A."/>
            <person name="Lombard V."/>
            <person name="Lucas S."/>
            <person name="Lundell T."/>
            <person name="Martin R."/>
            <person name="McLaughlin D.J."/>
            <person name="Morgenstern I."/>
            <person name="Morin E."/>
            <person name="Murat C."/>
            <person name="Nagy L.G."/>
            <person name="Nolan M."/>
            <person name="Ohm R.A."/>
            <person name="Patyshakuliyeva A."/>
            <person name="Rokas A."/>
            <person name="Ruiz-Duenas F.J."/>
            <person name="Sabat G."/>
            <person name="Salamov A."/>
            <person name="Samejima M."/>
            <person name="Schmutz J."/>
            <person name="Slot J.C."/>
            <person name="St John F."/>
            <person name="Stenlid J."/>
            <person name="Sun H."/>
            <person name="Sun S."/>
            <person name="Syed K."/>
            <person name="Tsang A."/>
            <person name="Wiebenga A."/>
            <person name="Young D."/>
            <person name="Pisabarro A."/>
            <person name="Eastwood D.C."/>
            <person name="Martin F."/>
            <person name="Cullen D."/>
            <person name="Grigoriev I.V."/>
            <person name="Hibbett D.S."/>
        </authorList>
    </citation>
    <scope>NUCLEOTIDE SEQUENCE [LARGE SCALE GENOMIC DNA]</scope>
    <source>
        <strain evidence="1 2">MD-104</strain>
    </source>
</reference>
<dbReference type="Proteomes" id="UP000218811">
    <property type="component" value="Unassembled WGS sequence"/>
</dbReference>
<gene>
    <name evidence="1" type="ORF">WOLCODRAFT_28873</name>
</gene>
<dbReference type="EMBL" id="KB467898">
    <property type="protein sequence ID" value="PCH36975.1"/>
    <property type="molecule type" value="Genomic_DNA"/>
</dbReference>
<keyword evidence="2" id="KW-1185">Reference proteome</keyword>
<organism evidence="1 2">
    <name type="scientific">Wolfiporia cocos (strain MD-104)</name>
    <name type="common">Brown rot fungus</name>
    <dbReference type="NCBI Taxonomy" id="742152"/>
    <lineage>
        <taxon>Eukaryota</taxon>
        <taxon>Fungi</taxon>
        <taxon>Dikarya</taxon>
        <taxon>Basidiomycota</taxon>
        <taxon>Agaricomycotina</taxon>
        <taxon>Agaricomycetes</taxon>
        <taxon>Polyporales</taxon>
        <taxon>Phaeolaceae</taxon>
        <taxon>Wolfiporia</taxon>
    </lineage>
</organism>
<dbReference type="AlphaFoldDB" id="A0A2H3J5N2"/>
<protein>
    <submittedName>
        <fullName evidence="1">Uncharacterized protein</fullName>
    </submittedName>
</protein>